<dbReference type="Gene3D" id="1.10.287.950">
    <property type="entry name" value="Methyl-accepting chemotaxis protein"/>
    <property type="match status" value="1"/>
</dbReference>
<feature type="coiled-coil region" evidence="3">
    <location>
        <begin position="306"/>
        <end position="357"/>
    </location>
</feature>
<feature type="transmembrane region" description="Helical" evidence="4">
    <location>
        <begin position="278"/>
        <end position="299"/>
    </location>
</feature>
<dbReference type="PANTHER" id="PTHR32089">
    <property type="entry name" value="METHYL-ACCEPTING CHEMOTAXIS PROTEIN MCPB"/>
    <property type="match status" value="1"/>
</dbReference>
<keyword evidence="7" id="KW-1185">Reference proteome</keyword>
<feature type="domain" description="Methyl-accepting transducer" evidence="5">
    <location>
        <begin position="369"/>
        <end position="619"/>
    </location>
</feature>
<dbReference type="PANTHER" id="PTHR32089:SF112">
    <property type="entry name" value="LYSOZYME-LIKE PROTEIN-RELATED"/>
    <property type="match status" value="1"/>
</dbReference>
<dbReference type="Pfam" id="PF00015">
    <property type="entry name" value="MCPsignal"/>
    <property type="match status" value="1"/>
</dbReference>
<comment type="caution">
    <text evidence="6">The sequence shown here is derived from an EMBL/GenBank/DDBJ whole genome shotgun (WGS) entry which is preliminary data.</text>
</comment>
<evidence type="ECO:0000313" key="7">
    <source>
        <dbReference type="Proteomes" id="UP000290958"/>
    </source>
</evidence>
<dbReference type="SMART" id="SM00283">
    <property type="entry name" value="MA"/>
    <property type="match status" value="1"/>
</dbReference>
<evidence type="ECO:0000259" key="5">
    <source>
        <dbReference type="PROSITE" id="PS50111"/>
    </source>
</evidence>
<evidence type="ECO:0000256" key="1">
    <source>
        <dbReference type="ARBA" id="ARBA00023224"/>
    </source>
</evidence>
<evidence type="ECO:0000256" key="3">
    <source>
        <dbReference type="SAM" id="Coils"/>
    </source>
</evidence>
<dbReference type="EMBL" id="SBKP01000004">
    <property type="protein sequence ID" value="RXR29570.1"/>
    <property type="molecule type" value="Genomic_DNA"/>
</dbReference>
<dbReference type="GO" id="GO:0016020">
    <property type="term" value="C:membrane"/>
    <property type="evidence" value="ECO:0007669"/>
    <property type="project" value="InterPro"/>
</dbReference>
<organism evidence="6 7">
    <name type="scientific">Sphingobium fluviale</name>
    <dbReference type="NCBI Taxonomy" id="2506423"/>
    <lineage>
        <taxon>Bacteria</taxon>
        <taxon>Pseudomonadati</taxon>
        <taxon>Pseudomonadota</taxon>
        <taxon>Alphaproteobacteria</taxon>
        <taxon>Sphingomonadales</taxon>
        <taxon>Sphingomonadaceae</taxon>
        <taxon>Sphingobium</taxon>
    </lineage>
</organism>
<feature type="transmembrane region" description="Helical" evidence="4">
    <location>
        <begin position="38"/>
        <end position="63"/>
    </location>
</feature>
<sequence length="649" mass="70352">MILFFNTLSLSHSRNEPKHTEPPNIMPWTRPSTFLRKFGLPLIGVVSAFLAIGISMLIWMTYAQDALQMEQERNLASAALHSREEFLTRNLGDYGVWNDAVENMVLSRNINWANTNLGPYLYEIQGYDYSFVIGPDDEIIYSSYRDKQKALDPAAVFGKDYARMLKEMRAAPTGQDKRLVSLTVAGGRPTLMGMAAIVPSDGQVRLRKGQASTMLLFAKELDTPMLNELARNYSLKNLTIRVGMPEQRPDGIALQASDGRMIGCLHWDSARPGSRLRIIVFPFTIAFALCFIAGILMVLRMSRNALAQAQRAHDNFIEQKAQMAAERTRQQDLTKAVEAAREENAKLLAESAQAHMRAEAMRDAVMKDIADRIDQEVMAFVASLYDMVSELGQKSGDLRHSAESTHVSALDVQSASAAARERLNDVISATHHLSQSCSSVQSHTQVTDQSLEAAIEKAGVVAERIGDVGEAISRIRSISEMIGEITSQTNLLALNATIEAARAGESGRGFAVVAGEVKALAAHTAGLTHQVSEQLAEIAETKRRSIEAINDLIGALSPASQAAETIENVVAGQSLSLGQVDRSVDQLVALSAKLESIAGVAGEAASNGIKNVAMVSGIAADVSTNVNELRLKVASLTDELRQPAGAIVI</sequence>
<keyword evidence="4" id="KW-0472">Membrane</keyword>
<gene>
    <name evidence="6" type="ORF">EQG66_06405</name>
</gene>
<dbReference type="PROSITE" id="PS50111">
    <property type="entry name" value="CHEMOTAXIS_TRANSDUC_2"/>
    <property type="match status" value="1"/>
</dbReference>
<keyword evidence="3" id="KW-0175">Coiled coil</keyword>
<dbReference type="InterPro" id="IPR007892">
    <property type="entry name" value="CHASE4"/>
</dbReference>
<keyword evidence="4" id="KW-0812">Transmembrane</keyword>
<evidence type="ECO:0000256" key="4">
    <source>
        <dbReference type="SAM" id="Phobius"/>
    </source>
</evidence>
<dbReference type="GO" id="GO:0007165">
    <property type="term" value="P:signal transduction"/>
    <property type="evidence" value="ECO:0007669"/>
    <property type="project" value="UniProtKB-KW"/>
</dbReference>
<dbReference type="SUPFAM" id="SSF58104">
    <property type="entry name" value="Methyl-accepting chemotaxis protein (MCP) signaling domain"/>
    <property type="match status" value="1"/>
</dbReference>
<keyword evidence="1 2" id="KW-0807">Transducer</keyword>
<accession>A0A4Q1KJN4</accession>
<evidence type="ECO:0000313" key="6">
    <source>
        <dbReference type="EMBL" id="RXR29570.1"/>
    </source>
</evidence>
<protein>
    <recommendedName>
        <fullName evidence="5">Methyl-accepting transducer domain-containing protein</fullName>
    </recommendedName>
</protein>
<keyword evidence="4" id="KW-1133">Transmembrane helix</keyword>
<dbReference type="OrthoDB" id="266313at2"/>
<dbReference type="AlphaFoldDB" id="A0A4Q1KJN4"/>
<dbReference type="Pfam" id="PF05228">
    <property type="entry name" value="CHASE4"/>
    <property type="match status" value="1"/>
</dbReference>
<dbReference type="InterPro" id="IPR004089">
    <property type="entry name" value="MCPsignal_dom"/>
</dbReference>
<name>A0A4Q1KJN4_9SPHN</name>
<evidence type="ECO:0000256" key="2">
    <source>
        <dbReference type="PROSITE-ProRule" id="PRU00284"/>
    </source>
</evidence>
<reference evidence="7" key="1">
    <citation type="submission" date="2019-01" db="EMBL/GenBank/DDBJ databases">
        <title>Cytophagaceae bacterium strain CAR-16.</title>
        <authorList>
            <person name="Chen W.-M."/>
        </authorList>
    </citation>
    <scope>NUCLEOTIDE SEQUENCE [LARGE SCALE GENOMIC DNA]</scope>
    <source>
        <strain evidence="7">CHR27</strain>
    </source>
</reference>
<proteinExistence type="predicted"/>
<dbReference type="Proteomes" id="UP000290958">
    <property type="component" value="Unassembled WGS sequence"/>
</dbReference>